<name>A0A1R1MMV2_9BACT</name>
<dbReference type="PANTHER" id="PTHR30399">
    <property type="entry name" value="UNCHARACTERIZED PROTEIN YGJP"/>
    <property type="match status" value="1"/>
</dbReference>
<sequence length="81" mass="9775">MAYIKSLTLLKTRWGTCNPKAKRIWLNLELIKKPTECLEYVILHELAHFIERHHNKNFKAILDKYMPNWKITKDKLNKLNL</sequence>
<evidence type="ECO:0000313" key="3">
    <source>
        <dbReference type="Proteomes" id="UP000187408"/>
    </source>
</evidence>
<organism evidence="2 3">
    <name type="scientific">Desulfurobacterium indicum</name>
    <dbReference type="NCBI Taxonomy" id="1914305"/>
    <lineage>
        <taxon>Bacteria</taxon>
        <taxon>Pseudomonadati</taxon>
        <taxon>Aquificota</taxon>
        <taxon>Aquificia</taxon>
        <taxon>Desulfurobacteriales</taxon>
        <taxon>Desulfurobacteriaceae</taxon>
        <taxon>Desulfurobacterium</taxon>
    </lineage>
</organism>
<dbReference type="EMBL" id="MOEN01000004">
    <property type="protein sequence ID" value="OMH41079.1"/>
    <property type="molecule type" value="Genomic_DNA"/>
</dbReference>
<feature type="domain" description="YgjP-like metallopeptidase" evidence="1">
    <location>
        <begin position="7"/>
        <end position="78"/>
    </location>
</feature>
<dbReference type="CDD" id="cd07344">
    <property type="entry name" value="M48_yhfN_like"/>
    <property type="match status" value="1"/>
</dbReference>
<reference evidence="2 3" key="1">
    <citation type="submission" date="2016-10" db="EMBL/GenBank/DDBJ databases">
        <title>Genome sequence of a sulfur-reducing bacterium Desulfurobacterium indicum K6013.</title>
        <authorList>
            <person name="Cao J."/>
            <person name="Shao Z."/>
            <person name="Alain K."/>
            <person name="Jebbar M."/>
        </authorList>
    </citation>
    <scope>NUCLEOTIDE SEQUENCE [LARGE SCALE GENOMIC DNA]</scope>
    <source>
        <strain evidence="2 3">K6013</strain>
    </source>
</reference>
<proteinExistence type="predicted"/>
<keyword evidence="3" id="KW-1185">Reference proteome</keyword>
<dbReference type="Pfam" id="PF01863">
    <property type="entry name" value="YgjP-like"/>
    <property type="match status" value="1"/>
</dbReference>
<evidence type="ECO:0000259" key="1">
    <source>
        <dbReference type="Pfam" id="PF01863"/>
    </source>
</evidence>
<dbReference type="PANTHER" id="PTHR30399:SF1">
    <property type="entry name" value="UTP PYROPHOSPHATASE"/>
    <property type="match status" value="1"/>
</dbReference>
<dbReference type="Gene3D" id="3.30.2010.10">
    <property type="entry name" value="Metalloproteases ('zincins'), catalytic domain"/>
    <property type="match status" value="1"/>
</dbReference>
<evidence type="ECO:0000313" key="2">
    <source>
        <dbReference type="EMBL" id="OMH41079.1"/>
    </source>
</evidence>
<dbReference type="AlphaFoldDB" id="A0A1R1MMV2"/>
<dbReference type="InterPro" id="IPR002725">
    <property type="entry name" value="YgjP-like_metallopeptidase"/>
</dbReference>
<comment type="caution">
    <text evidence="2">The sequence shown here is derived from an EMBL/GenBank/DDBJ whole genome shotgun (WGS) entry which is preliminary data.</text>
</comment>
<gene>
    <name evidence="2" type="ORF">BLW93_01805</name>
</gene>
<dbReference type="InterPro" id="IPR053136">
    <property type="entry name" value="UTP_pyrophosphatase-like"/>
</dbReference>
<accession>A0A1R1MMV2</accession>
<protein>
    <recommendedName>
        <fullName evidence="1">YgjP-like metallopeptidase domain-containing protein</fullName>
    </recommendedName>
</protein>
<dbReference type="OrthoDB" id="9811177at2"/>
<dbReference type="Proteomes" id="UP000187408">
    <property type="component" value="Unassembled WGS sequence"/>
</dbReference>